<dbReference type="InterPro" id="IPR029044">
    <property type="entry name" value="Nucleotide-diphossugar_trans"/>
</dbReference>
<organism evidence="1 2">
    <name type="scientific">Promicromonospora alba</name>
    <dbReference type="NCBI Taxonomy" id="1616110"/>
    <lineage>
        <taxon>Bacteria</taxon>
        <taxon>Bacillati</taxon>
        <taxon>Actinomycetota</taxon>
        <taxon>Actinomycetes</taxon>
        <taxon>Micrococcales</taxon>
        <taxon>Promicromonosporaceae</taxon>
        <taxon>Promicromonospora</taxon>
    </lineage>
</organism>
<dbReference type="Proteomes" id="UP001596011">
    <property type="component" value="Unassembled WGS sequence"/>
</dbReference>
<evidence type="ECO:0000313" key="2">
    <source>
        <dbReference type="Proteomes" id="UP001596011"/>
    </source>
</evidence>
<evidence type="ECO:0000313" key="1">
    <source>
        <dbReference type="EMBL" id="MFC4631353.1"/>
    </source>
</evidence>
<proteinExistence type="predicted"/>
<sequence>MLAFVTSLRHPHNSADYGRVEELLRLTLRSLTAQTSDDYLVFVVGNRAPEIEPGLAERVRFVPVGFAAPEAADGPHAGRSQFVRDKGSKIGVGLLAARPYRPDHVMIVDADDFVNRDLAEFTAQHRDHPGWVVDRGWVYSRARSVYRRQPDFHRTCGSSFVVPFEAYGVPDDLDETATQDEVLAGFGDRVENVMGAHRHALEWYARHQGRVLEPLPFRGAVYHVDTGENHSGKRLRGLARPLDPEFAVRFGLPPARRTTAALWSAVGPRAAAETALTTVRRVLGPVVRRALTASGRA</sequence>
<reference evidence="2" key="1">
    <citation type="journal article" date="2019" name="Int. J. Syst. Evol. Microbiol.">
        <title>The Global Catalogue of Microorganisms (GCM) 10K type strain sequencing project: providing services to taxonomists for standard genome sequencing and annotation.</title>
        <authorList>
            <consortium name="The Broad Institute Genomics Platform"/>
            <consortium name="The Broad Institute Genome Sequencing Center for Infectious Disease"/>
            <person name="Wu L."/>
            <person name="Ma J."/>
        </authorList>
    </citation>
    <scope>NUCLEOTIDE SEQUENCE [LARGE SCALE GENOMIC DNA]</scope>
    <source>
        <strain evidence="2">CCUG 42722</strain>
    </source>
</reference>
<keyword evidence="2" id="KW-1185">Reference proteome</keyword>
<dbReference type="RefSeq" id="WP_377140494.1">
    <property type="nucleotide sequence ID" value="NZ_JBHSFI010000008.1"/>
</dbReference>
<dbReference type="EMBL" id="JBHSFI010000008">
    <property type="protein sequence ID" value="MFC4631353.1"/>
    <property type="molecule type" value="Genomic_DNA"/>
</dbReference>
<comment type="caution">
    <text evidence="1">The sequence shown here is derived from an EMBL/GenBank/DDBJ whole genome shotgun (WGS) entry which is preliminary data.</text>
</comment>
<dbReference type="SUPFAM" id="SSF53448">
    <property type="entry name" value="Nucleotide-diphospho-sugar transferases"/>
    <property type="match status" value="1"/>
</dbReference>
<gene>
    <name evidence="1" type="ORF">ACFO6V_24115</name>
</gene>
<protein>
    <recommendedName>
        <fullName evidence="3">Glycosyl transferase family 2</fullName>
    </recommendedName>
</protein>
<evidence type="ECO:0008006" key="3">
    <source>
        <dbReference type="Google" id="ProtNLM"/>
    </source>
</evidence>
<accession>A0ABV9HP67</accession>
<name>A0ABV9HP67_9MICO</name>